<organism evidence="2 3">
    <name type="scientific">Fusarium irregulare</name>
    <dbReference type="NCBI Taxonomy" id="2494466"/>
    <lineage>
        <taxon>Eukaryota</taxon>
        <taxon>Fungi</taxon>
        <taxon>Dikarya</taxon>
        <taxon>Ascomycota</taxon>
        <taxon>Pezizomycotina</taxon>
        <taxon>Sordariomycetes</taxon>
        <taxon>Hypocreomycetidae</taxon>
        <taxon>Hypocreales</taxon>
        <taxon>Nectriaceae</taxon>
        <taxon>Fusarium</taxon>
        <taxon>Fusarium incarnatum-equiseti species complex</taxon>
    </lineage>
</organism>
<dbReference type="Proteomes" id="UP001152130">
    <property type="component" value="Unassembled WGS sequence"/>
</dbReference>
<evidence type="ECO:0000313" key="2">
    <source>
        <dbReference type="EMBL" id="KAJ4015441.1"/>
    </source>
</evidence>
<gene>
    <name evidence="2" type="ORF">NW766_005784</name>
</gene>
<evidence type="ECO:0000256" key="1">
    <source>
        <dbReference type="SAM" id="Coils"/>
    </source>
</evidence>
<sequence length="166" mass="18976">MSALDSAIQEAERLELQVENSQRRMQATRNQAHALEEQLRTIQQQLDTTKQQLEIDEHNVEADLHKLEAARARIRLEEQRMGGSSYHLEPSTTSTPARVSGFTNHMPELNEIAERAAKGFRTDDLVVILQDRTEGKSTGHRVVKYMRRAPEDAPEDVRGRLFCDDL</sequence>
<name>A0A9W8PRM2_9HYPO</name>
<dbReference type="AlphaFoldDB" id="A0A9W8PRM2"/>
<reference evidence="2" key="1">
    <citation type="submission" date="2022-10" db="EMBL/GenBank/DDBJ databases">
        <title>Fusarium specimens isolated from Avocado Roots.</title>
        <authorList>
            <person name="Stajich J."/>
            <person name="Roper C."/>
            <person name="Heimlech-Rivalta G."/>
        </authorList>
    </citation>
    <scope>NUCLEOTIDE SEQUENCE</scope>
    <source>
        <strain evidence="2">CF00143</strain>
    </source>
</reference>
<comment type="caution">
    <text evidence="2">The sequence shown here is derived from an EMBL/GenBank/DDBJ whole genome shotgun (WGS) entry which is preliminary data.</text>
</comment>
<protein>
    <submittedName>
        <fullName evidence="2">Uncharacterized protein</fullName>
    </submittedName>
</protein>
<keyword evidence="3" id="KW-1185">Reference proteome</keyword>
<feature type="coiled-coil region" evidence="1">
    <location>
        <begin position="4"/>
        <end position="70"/>
    </location>
</feature>
<accession>A0A9W8PRM2</accession>
<dbReference type="SUPFAM" id="SSF57997">
    <property type="entry name" value="Tropomyosin"/>
    <property type="match status" value="1"/>
</dbReference>
<dbReference type="EMBL" id="JAPDHF010000007">
    <property type="protein sequence ID" value="KAJ4015441.1"/>
    <property type="molecule type" value="Genomic_DNA"/>
</dbReference>
<evidence type="ECO:0000313" key="3">
    <source>
        <dbReference type="Proteomes" id="UP001152130"/>
    </source>
</evidence>
<proteinExistence type="predicted"/>
<keyword evidence="1" id="KW-0175">Coiled coil</keyword>